<dbReference type="GO" id="GO:0019878">
    <property type="term" value="P:lysine biosynthetic process via aminoadipic acid"/>
    <property type="evidence" value="ECO:0007669"/>
    <property type="project" value="TreeGrafter"/>
</dbReference>
<dbReference type="Gene3D" id="3.90.470.20">
    <property type="entry name" value="4'-phosphopantetheinyl transferase domain"/>
    <property type="match status" value="2"/>
</dbReference>
<organism evidence="4 5">
    <name type="scientific">Acinetobacter puyangensis</name>
    <dbReference type="NCBI Taxonomy" id="1096779"/>
    <lineage>
        <taxon>Bacteria</taxon>
        <taxon>Pseudomonadati</taxon>
        <taxon>Pseudomonadota</taxon>
        <taxon>Gammaproteobacteria</taxon>
        <taxon>Moraxellales</taxon>
        <taxon>Moraxellaceae</taxon>
        <taxon>Acinetobacter</taxon>
    </lineage>
</organism>
<dbReference type="EMBL" id="OANT01000001">
    <property type="protein sequence ID" value="SNX43253.1"/>
    <property type="molecule type" value="Genomic_DNA"/>
</dbReference>
<dbReference type="Pfam" id="PF01648">
    <property type="entry name" value="ACPS"/>
    <property type="match status" value="1"/>
</dbReference>
<evidence type="ECO:0000256" key="1">
    <source>
        <dbReference type="ARBA" id="ARBA00010990"/>
    </source>
</evidence>
<dbReference type="InterPro" id="IPR008278">
    <property type="entry name" value="4-PPantetheinyl_Trfase_dom"/>
</dbReference>
<dbReference type="GO" id="GO:0000287">
    <property type="term" value="F:magnesium ion binding"/>
    <property type="evidence" value="ECO:0007669"/>
    <property type="project" value="InterPro"/>
</dbReference>
<accession>A0A240E4R4</accession>
<keyword evidence="5" id="KW-1185">Reference proteome</keyword>
<dbReference type="AlphaFoldDB" id="A0A240E4R4"/>
<feature type="domain" description="4'-phosphopantetheinyl transferase" evidence="3">
    <location>
        <begin position="86"/>
        <end position="168"/>
    </location>
</feature>
<dbReference type="PANTHER" id="PTHR12215">
    <property type="entry name" value="PHOSPHOPANTETHEINE TRANSFERASE"/>
    <property type="match status" value="1"/>
</dbReference>
<keyword evidence="2 4" id="KW-0808">Transferase</keyword>
<name>A0A240E4R4_9GAMM</name>
<dbReference type="GO" id="GO:0008897">
    <property type="term" value="F:holo-[acyl-carrier-protein] synthase activity"/>
    <property type="evidence" value="ECO:0007669"/>
    <property type="project" value="InterPro"/>
</dbReference>
<evidence type="ECO:0000313" key="5">
    <source>
        <dbReference type="Proteomes" id="UP000219042"/>
    </source>
</evidence>
<dbReference type="InterPro" id="IPR050559">
    <property type="entry name" value="P-Pant_transferase_sf"/>
</dbReference>
<gene>
    <name evidence="4" type="ORF">SAMN05421731_101288</name>
</gene>
<dbReference type="InterPro" id="IPR037143">
    <property type="entry name" value="4-PPantetheinyl_Trfase_dom_sf"/>
</dbReference>
<comment type="similarity">
    <text evidence="1">Belongs to the P-Pant transferase superfamily. Gsp/Sfp/HetI/AcpT family.</text>
</comment>
<dbReference type="OrthoDB" id="9808281at2"/>
<evidence type="ECO:0000259" key="3">
    <source>
        <dbReference type="Pfam" id="PF01648"/>
    </source>
</evidence>
<dbReference type="PANTHER" id="PTHR12215:SF10">
    <property type="entry name" value="L-AMINOADIPATE-SEMIALDEHYDE DEHYDROGENASE-PHOSPHOPANTETHEINYL TRANSFERASE"/>
    <property type="match status" value="1"/>
</dbReference>
<proteinExistence type="inferred from homology"/>
<dbReference type="GO" id="GO:0005829">
    <property type="term" value="C:cytosol"/>
    <property type="evidence" value="ECO:0007669"/>
    <property type="project" value="TreeGrafter"/>
</dbReference>
<evidence type="ECO:0000256" key="2">
    <source>
        <dbReference type="ARBA" id="ARBA00022679"/>
    </source>
</evidence>
<sequence>MSIYIHYVPLSLILPSWKINQRITMIDREAVRHYRLQQLQQIAPDLILDINSYGKPIAKNEPSLSFNHSHSQKYYALAYSEDVQDLGIDIEDFSRNVRMHALAQHAFHPDEIACWQAIGFDPAFWFKVWTIKEAVLKAHGLGIRLSLKDLNSHAHPSWDFGVVDHPELGQFTYQCLQLPNSMLTVAYRQQDLTLQPLHFFG</sequence>
<protein>
    <submittedName>
        <fullName evidence="4">4'-phosphopantetheinyl transferase</fullName>
    </submittedName>
</protein>
<dbReference type="SUPFAM" id="SSF56214">
    <property type="entry name" value="4'-phosphopantetheinyl transferase"/>
    <property type="match status" value="2"/>
</dbReference>
<evidence type="ECO:0000313" key="4">
    <source>
        <dbReference type="EMBL" id="SNX43253.1"/>
    </source>
</evidence>
<reference evidence="5" key="1">
    <citation type="submission" date="2016-09" db="EMBL/GenBank/DDBJ databases">
        <authorList>
            <person name="Varghese N."/>
            <person name="Submissions S."/>
        </authorList>
    </citation>
    <scope>NUCLEOTIDE SEQUENCE [LARGE SCALE GENOMIC DNA]</scope>
    <source>
        <strain evidence="5">ANC 4466</strain>
    </source>
</reference>
<dbReference type="Proteomes" id="UP000219042">
    <property type="component" value="Unassembled WGS sequence"/>
</dbReference>